<dbReference type="KEGG" id="myb:102245282"/>
<accession>S7MKB6</accession>
<feature type="region of interest" description="Disordered" evidence="2">
    <location>
        <begin position="37"/>
        <end position="57"/>
    </location>
</feature>
<dbReference type="Pfam" id="PF20721">
    <property type="entry name" value="C19orf12"/>
    <property type="match status" value="1"/>
</dbReference>
<evidence type="ECO:0000256" key="2">
    <source>
        <dbReference type="SAM" id="MobiDB-lite"/>
    </source>
</evidence>
<evidence type="ECO:0000256" key="1">
    <source>
        <dbReference type="ARBA" id="ARBA00029457"/>
    </source>
</evidence>
<dbReference type="EMBL" id="KE161446">
    <property type="protein sequence ID" value="EPQ03890.1"/>
    <property type="molecule type" value="Genomic_DNA"/>
</dbReference>
<evidence type="ECO:0000313" key="3">
    <source>
        <dbReference type="EMBL" id="EPQ03890.1"/>
    </source>
</evidence>
<comment type="similarity">
    <text evidence="1">Belongs to the C19orf12 family.</text>
</comment>
<dbReference type="InterPro" id="IPR033369">
    <property type="entry name" value="C19orf12"/>
</dbReference>
<dbReference type="eggNOG" id="ENOG502RZQC">
    <property type="taxonomic scope" value="Eukaryota"/>
</dbReference>
<protein>
    <submittedName>
        <fullName evidence="3">Uncharacterized protein</fullName>
    </submittedName>
</protein>
<dbReference type="OrthoDB" id="5976774at2759"/>
<name>S7MKB6_MYOBR</name>
<dbReference type="PANTHER" id="PTHR31493:SF1">
    <property type="entry name" value="PROTEIN C19ORF12"/>
    <property type="match status" value="1"/>
</dbReference>
<sequence length="205" mass="22877">MAVQTSTTWTYTFPEEEEEVPVIEDHQEQEEALALARPRSTQRGYNHRHHRSRRSQEKKLLRCDRSLIVDDVMKLLCSLCKKKEMKVAVKHVQRGATVMYTGAVIGGLVGGPPGLAVGGAVGLLLGTCMTWGKFKSVPQILMELPPAEQEKLHSGVMALVKNLEWTDVEQLTKLVLENKAVQKQLLKLLEGYLTKELGVSVLYGN</sequence>
<dbReference type="Proteomes" id="UP000052978">
    <property type="component" value="Unassembled WGS sequence"/>
</dbReference>
<reference evidence="3 4" key="1">
    <citation type="journal article" date="2013" name="Nat. Commun.">
        <title>Genome analysis reveals insights into physiology and longevity of the Brandt's bat Myotis brandtii.</title>
        <authorList>
            <person name="Seim I."/>
            <person name="Fang X."/>
            <person name="Xiong Z."/>
            <person name="Lobanov A.V."/>
            <person name="Huang Z."/>
            <person name="Ma S."/>
            <person name="Feng Y."/>
            <person name="Turanov A.A."/>
            <person name="Zhu Y."/>
            <person name="Lenz T.L."/>
            <person name="Gerashchenko M.V."/>
            <person name="Fan D."/>
            <person name="Hee Yim S."/>
            <person name="Yao X."/>
            <person name="Jordan D."/>
            <person name="Xiong Y."/>
            <person name="Ma Y."/>
            <person name="Lyapunov A.N."/>
            <person name="Chen G."/>
            <person name="Kulakova O.I."/>
            <person name="Sun Y."/>
            <person name="Lee S.G."/>
            <person name="Bronson R.T."/>
            <person name="Moskalev A.A."/>
            <person name="Sunyaev S.R."/>
            <person name="Zhang G."/>
            <person name="Krogh A."/>
            <person name="Wang J."/>
            <person name="Gladyshev V.N."/>
        </authorList>
    </citation>
    <scope>NUCLEOTIDE SEQUENCE [LARGE SCALE GENOMIC DNA]</scope>
</reference>
<dbReference type="PANTHER" id="PTHR31493">
    <property type="entry name" value="NAZO FAMILY MEMBER"/>
    <property type="match status" value="1"/>
</dbReference>
<organism evidence="3 4">
    <name type="scientific">Myotis brandtii</name>
    <name type="common">Brandt's bat</name>
    <dbReference type="NCBI Taxonomy" id="109478"/>
    <lineage>
        <taxon>Eukaryota</taxon>
        <taxon>Metazoa</taxon>
        <taxon>Chordata</taxon>
        <taxon>Craniata</taxon>
        <taxon>Vertebrata</taxon>
        <taxon>Euteleostomi</taxon>
        <taxon>Mammalia</taxon>
        <taxon>Eutheria</taxon>
        <taxon>Laurasiatheria</taxon>
        <taxon>Chiroptera</taxon>
        <taxon>Yangochiroptera</taxon>
        <taxon>Vespertilionidae</taxon>
        <taxon>Myotis</taxon>
    </lineage>
</organism>
<proteinExistence type="inferred from homology"/>
<gene>
    <name evidence="3" type="ORF">D623_10001016</name>
</gene>
<evidence type="ECO:0000313" key="4">
    <source>
        <dbReference type="Proteomes" id="UP000052978"/>
    </source>
</evidence>
<keyword evidence="4" id="KW-1185">Reference proteome</keyword>
<dbReference type="AlphaFoldDB" id="S7MKB6"/>